<keyword evidence="2" id="KW-1185">Reference proteome</keyword>
<protein>
    <submittedName>
        <fullName evidence="1">Putative Diacetylchitobiose deacetylase</fullName>
        <ecNumber evidence="1">3.5.1.-</ecNumber>
    </submittedName>
</protein>
<gene>
    <name evidence="1" type="ORF">CFX1CAM_1969</name>
</gene>
<sequence length="252" mass="28725">MFKQFGVEIPDIFAARRVLAVQPHYDDNDISAGGTLARLSENGAEVIYLTVTDDLVGIIHDDWDAHEAVQQVKAEQERAGKIIGVKHQYRLDYPDAGDYSYFSLRREIIKYIRLLKPDLLFSLDPWMLYEAHNDHLLTARASAEAAILYTFTRLTSDLDVDADYQPHPLQAVVFHNTSYPNTIVDIGSTLEKKNAALRCYTAQFTESDLEMLIARTSLYARYLAREESFEYGEALKIMPPELLHGISDAFRF</sequence>
<accession>A0A1Y6K5Y9</accession>
<dbReference type="EC" id="3.5.1.-" evidence="1"/>
<name>A0A1Y6K5Y9_9CHLR</name>
<evidence type="ECO:0000313" key="1">
    <source>
        <dbReference type="EMBL" id="SMX55034.1"/>
    </source>
</evidence>
<dbReference type="RefSeq" id="WP_087862830.1">
    <property type="nucleotide sequence ID" value="NZ_LT859958.1"/>
</dbReference>
<dbReference type="OrthoDB" id="9815144at2"/>
<evidence type="ECO:0000313" key="2">
    <source>
        <dbReference type="Proteomes" id="UP000195514"/>
    </source>
</evidence>
<dbReference type="PANTHER" id="PTHR12993">
    <property type="entry name" value="N-ACETYLGLUCOSAMINYL-PHOSPHATIDYLINOSITOL DE-N-ACETYLASE-RELATED"/>
    <property type="match status" value="1"/>
</dbReference>
<dbReference type="InterPro" id="IPR024078">
    <property type="entry name" value="LmbE-like_dom_sf"/>
</dbReference>
<reference evidence="2" key="1">
    <citation type="submission" date="2017-05" db="EMBL/GenBank/DDBJ databases">
        <authorList>
            <person name="Kirkegaard R."/>
            <person name="Mcilroy J S."/>
        </authorList>
    </citation>
    <scope>NUCLEOTIDE SEQUENCE [LARGE SCALE GENOMIC DNA]</scope>
</reference>
<dbReference type="AlphaFoldDB" id="A0A1Y6K5Y9"/>
<keyword evidence="1" id="KW-0378">Hydrolase</keyword>
<dbReference type="SUPFAM" id="SSF102588">
    <property type="entry name" value="LmbE-like"/>
    <property type="match status" value="1"/>
</dbReference>
<proteinExistence type="predicted"/>
<dbReference type="PANTHER" id="PTHR12993:SF11">
    <property type="entry name" value="N-ACETYLGLUCOSAMINYL-PHOSPHATIDYLINOSITOL DE-N-ACETYLASE"/>
    <property type="match status" value="1"/>
</dbReference>
<organism evidence="1 2">
    <name type="scientific">Candidatus Brevifilum fermentans</name>
    <dbReference type="NCBI Taxonomy" id="1986204"/>
    <lineage>
        <taxon>Bacteria</taxon>
        <taxon>Bacillati</taxon>
        <taxon>Chloroflexota</taxon>
        <taxon>Anaerolineae</taxon>
        <taxon>Anaerolineales</taxon>
        <taxon>Anaerolineaceae</taxon>
        <taxon>Candidatus Brevifilum</taxon>
    </lineage>
</organism>
<dbReference type="Proteomes" id="UP000195514">
    <property type="component" value="Chromosome I"/>
</dbReference>
<dbReference type="Pfam" id="PF02585">
    <property type="entry name" value="PIG-L"/>
    <property type="match status" value="1"/>
</dbReference>
<dbReference type="GO" id="GO:0016811">
    <property type="term" value="F:hydrolase activity, acting on carbon-nitrogen (but not peptide) bonds, in linear amides"/>
    <property type="evidence" value="ECO:0007669"/>
    <property type="project" value="TreeGrafter"/>
</dbReference>
<dbReference type="EMBL" id="LT859958">
    <property type="protein sequence ID" value="SMX55034.1"/>
    <property type="molecule type" value="Genomic_DNA"/>
</dbReference>
<dbReference type="Gene3D" id="3.40.50.10320">
    <property type="entry name" value="LmbE-like"/>
    <property type="match status" value="1"/>
</dbReference>
<dbReference type="KEGG" id="abat:CFX1CAM_1969"/>
<dbReference type="InterPro" id="IPR003737">
    <property type="entry name" value="GlcNAc_PI_deacetylase-related"/>
</dbReference>